<evidence type="ECO:0000313" key="13">
    <source>
        <dbReference type="EMBL" id="ADE40577.1"/>
    </source>
</evidence>
<dbReference type="PANTHER" id="PTHR21015:SF22">
    <property type="entry name" value="GLYCOSYLTRANSFERASE"/>
    <property type="match status" value="1"/>
</dbReference>
<evidence type="ECO:0000256" key="2">
    <source>
        <dbReference type="ARBA" id="ARBA00022618"/>
    </source>
</evidence>
<keyword evidence="6 10" id="KW-0573">Peptidoglycan synthesis</keyword>
<evidence type="ECO:0000256" key="10">
    <source>
        <dbReference type="HAMAP-Rule" id="MF_00033"/>
    </source>
</evidence>
<dbReference type="GO" id="GO:0071555">
    <property type="term" value="P:cell wall organization"/>
    <property type="evidence" value="ECO:0007669"/>
    <property type="project" value="UniProtKB-KW"/>
</dbReference>
<dbReference type="GO" id="GO:0008360">
    <property type="term" value="P:regulation of cell shape"/>
    <property type="evidence" value="ECO:0007669"/>
    <property type="project" value="UniProtKB-KW"/>
</dbReference>
<feature type="binding site" evidence="10">
    <location>
        <position position="136"/>
    </location>
    <ligand>
        <name>UDP-N-acetyl-alpha-D-glucosamine</name>
        <dbReference type="ChEBI" id="CHEBI:57705"/>
    </ligand>
</feature>
<dbReference type="EC" id="2.4.1.227" evidence="10"/>
<dbReference type="GO" id="GO:0051301">
    <property type="term" value="P:cell division"/>
    <property type="evidence" value="ECO:0007669"/>
    <property type="project" value="UniProtKB-KW"/>
</dbReference>
<dbReference type="NCBIfam" id="TIGR01133">
    <property type="entry name" value="murG"/>
    <property type="match status" value="1"/>
</dbReference>
<keyword evidence="10" id="KW-0997">Cell inner membrane</keyword>
<comment type="function">
    <text evidence="10">Cell wall formation. Catalyzes the transfer of a GlcNAc subunit on undecaprenyl-pyrophosphoryl-MurNAc-pentapeptide (lipid intermediate I) to form undecaprenyl-pyrophosphoryl-MurNAc-(pentapeptide)GlcNAc (lipid intermediate II).</text>
</comment>
<dbReference type="Pfam" id="PF03033">
    <property type="entry name" value="Glyco_transf_28"/>
    <property type="match status" value="1"/>
</dbReference>
<dbReference type="UniPathway" id="UPA00219"/>
<dbReference type="HAMAP" id="MF_00033">
    <property type="entry name" value="MurG"/>
    <property type="match status" value="1"/>
</dbReference>
<keyword evidence="5 10" id="KW-0133">Cell shape</keyword>
<sequence>MTRFATLNKPLICLAAGGTGGHVFPAIAVAETLSARGYRTQLFTDKRGAKIATASIQDALSARLGVTVIASASPFQRGIIRRLSALFKLGFGVGQCLLHFCLKRPAAIIGFGGYPSFAPLFAGGLLRVPRVLHEQNAFLGRANHLLARHAGNLALSWEGTRNLPDNIHIEVTGMPVRDVFHQDSVSATSQKPAPAHKGEKLHLAVFGGSQGAAVFASLIPAAIGMLPADIKDRLMITQQARPDQIDALVALYAEMGITATIAPFFADIASHIRQSDLIISRAGASSVAELAALGAPTIFIPFPHAMDDHQTQNAMQMQNLGGGLCLAESGLDAKSLARHLTDLLSDRSALTDMAHKAKQLSRPDAAASITDMVEACIEGNPSSTSPSSNQGAAL</sequence>
<feature type="binding site" evidence="10">
    <location>
        <position position="209"/>
    </location>
    <ligand>
        <name>UDP-N-acetyl-alpha-D-glucosamine</name>
        <dbReference type="ChEBI" id="CHEBI:57705"/>
    </ligand>
</feature>
<dbReference type="GO" id="GO:0005975">
    <property type="term" value="P:carbohydrate metabolic process"/>
    <property type="evidence" value="ECO:0007669"/>
    <property type="project" value="InterPro"/>
</dbReference>
<protein>
    <recommendedName>
        <fullName evidence="10">UDP-N-acetylglucosamine--N-acetylmuramyl-(pentapeptide) pyrophosphoryl-undecaprenol N-acetylglucosamine transferase</fullName>
        <ecNumber evidence="10">2.4.1.227</ecNumber>
    </recommendedName>
    <alternativeName>
        <fullName evidence="10">Undecaprenyl-PP-MurNAc-pentapeptide-UDPGlcNAc GlcNAc transferase</fullName>
    </alternativeName>
</protein>
<dbReference type="PANTHER" id="PTHR21015">
    <property type="entry name" value="UDP-N-ACETYLGLUCOSAMINE--N-ACETYLMURAMYL-(PENTAPEPTIDE) PYROPHOSPHORYL-UNDECAPRENOL N-ACETYLGLUCOSAMINE TRANSFERASE 1"/>
    <property type="match status" value="1"/>
</dbReference>
<evidence type="ECO:0000313" key="14">
    <source>
        <dbReference type="Proteomes" id="UP000007460"/>
    </source>
</evidence>
<dbReference type="GO" id="GO:0009252">
    <property type="term" value="P:peptidoglycan biosynthetic process"/>
    <property type="evidence" value="ECO:0007669"/>
    <property type="project" value="UniProtKB-UniRule"/>
</dbReference>
<organism evidence="13 14">
    <name type="scientific">Puniceispirillum marinum (strain IMCC1322)</name>
    <dbReference type="NCBI Taxonomy" id="488538"/>
    <lineage>
        <taxon>Bacteria</taxon>
        <taxon>Pseudomonadati</taxon>
        <taxon>Pseudomonadota</taxon>
        <taxon>Alphaproteobacteria</taxon>
        <taxon>Candidatus Puniceispirillales</taxon>
        <taxon>Candidatus Puniceispirillaceae</taxon>
        <taxon>Candidatus Puniceispirillum</taxon>
    </lineage>
</organism>
<keyword evidence="1 10" id="KW-1003">Cell membrane</keyword>
<feature type="domain" description="Glycosyltransferase family 28 N-terminal" evidence="11">
    <location>
        <begin position="12"/>
        <end position="151"/>
    </location>
</feature>
<evidence type="ECO:0000256" key="4">
    <source>
        <dbReference type="ARBA" id="ARBA00022679"/>
    </source>
</evidence>
<dbReference type="OrthoDB" id="9808936at2"/>
<feature type="binding site" evidence="10">
    <location>
        <position position="177"/>
    </location>
    <ligand>
        <name>UDP-N-acetyl-alpha-D-glucosamine</name>
        <dbReference type="ChEBI" id="CHEBI:57705"/>
    </ligand>
</feature>
<comment type="caution">
    <text evidence="10">Lacks conserved residue(s) required for the propagation of feature annotation.</text>
</comment>
<evidence type="ECO:0000256" key="8">
    <source>
        <dbReference type="ARBA" id="ARBA00023306"/>
    </source>
</evidence>
<feature type="domain" description="Glycosyl transferase family 28 C-terminal" evidence="12">
    <location>
        <begin position="203"/>
        <end position="367"/>
    </location>
</feature>
<dbReference type="SUPFAM" id="SSF53756">
    <property type="entry name" value="UDP-Glycosyltransferase/glycogen phosphorylase"/>
    <property type="match status" value="1"/>
</dbReference>
<evidence type="ECO:0000256" key="3">
    <source>
        <dbReference type="ARBA" id="ARBA00022676"/>
    </source>
</evidence>
<dbReference type="GO" id="GO:0051991">
    <property type="term" value="F:UDP-N-acetyl-D-glucosamine:N-acetylmuramoyl-L-alanyl-D-glutamyl-meso-2,6-diaminopimelyl-D-alanyl-D-alanine-diphosphoundecaprenol 4-beta-N-acetylglucosaminlytransferase activity"/>
    <property type="evidence" value="ECO:0007669"/>
    <property type="project" value="RHEA"/>
</dbReference>
<comment type="pathway">
    <text evidence="10">Cell wall biogenesis; peptidoglycan biosynthesis.</text>
</comment>
<evidence type="ECO:0000256" key="1">
    <source>
        <dbReference type="ARBA" id="ARBA00022475"/>
    </source>
</evidence>
<dbReference type="RefSeq" id="WP_013047204.1">
    <property type="nucleotide sequence ID" value="NC_014010.1"/>
</dbReference>
<dbReference type="Gene3D" id="3.40.50.2000">
    <property type="entry name" value="Glycogen Phosphorylase B"/>
    <property type="match status" value="2"/>
</dbReference>
<dbReference type="HOGENOM" id="CLU_037404_2_1_5"/>
<dbReference type="Pfam" id="PF04101">
    <property type="entry name" value="Glyco_tran_28_C"/>
    <property type="match status" value="1"/>
</dbReference>
<dbReference type="InterPro" id="IPR007235">
    <property type="entry name" value="Glyco_trans_28_C"/>
</dbReference>
<dbReference type="CAZy" id="GT28">
    <property type="family name" value="Glycosyltransferase Family 28"/>
</dbReference>
<comment type="catalytic activity">
    <reaction evidence="10">
        <text>di-trans,octa-cis-undecaprenyl diphospho-N-acetyl-alpha-D-muramoyl-L-alanyl-D-glutamyl-meso-2,6-diaminopimeloyl-D-alanyl-D-alanine + UDP-N-acetyl-alpha-D-glucosamine = di-trans,octa-cis-undecaprenyl diphospho-[N-acetyl-alpha-D-glucosaminyl-(1-&gt;4)]-N-acetyl-alpha-D-muramoyl-L-alanyl-D-glutamyl-meso-2,6-diaminopimeloyl-D-alanyl-D-alanine + UDP + H(+)</text>
        <dbReference type="Rhea" id="RHEA:31227"/>
        <dbReference type="ChEBI" id="CHEBI:15378"/>
        <dbReference type="ChEBI" id="CHEBI:57705"/>
        <dbReference type="ChEBI" id="CHEBI:58223"/>
        <dbReference type="ChEBI" id="CHEBI:61387"/>
        <dbReference type="ChEBI" id="CHEBI:61388"/>
        <dbReference type="EC" id="2.4.1.227"/>
    </reaction>
</comment>
<dbReference type="GO" id="GO:0050511">
    <property type="term" value="F:undecaprenyldiphospho-muramoylpentapeptide beta-N-acetylglucosaminyltransferase activity"/>
    <property type="evidence" value="ECO:0007669"/>
    <property type="project" value="UniProtKB-UniRule"/>
</dbReference>
<keyword evidence="7 10" id="KW-0472">Membrane</keyword>
<dbReference type="CDD" id="cd03785">
    <property type="entry name" value="GT28_MurG"/>
    <property type="match status" value="1"/>
</dbReference>
<keyword evidence="3 10" id="KW-0328">Glycosyltransferase</keyword>
<reference evidence="13 14" key="1">
    <citation type="journal article" date="2010" name="J. Bacteriol.">
        <title>Complete genome sequence of "Candidatus Puniceispirillum marinum" IMCC1322, a representative of the SAR116 clade in the Alphaproteobacteria.</title>
        <authorList>
            <person name="Oh H.M."/>
            <person name="Kwon K.K."/>
            <person name="Kang I."/>
            <person name="Kang S.G."/>
            <person name="Lee J.H."/>
            <person name="Kim S.J."/>
            <person name="Cho J.C."/>
        </authorList>
    </citation>
    <scope>NUCLEOTIDE SEQUENCE [LARGE SCALE GENOMIC DNA]</scope>
    <source>
        <strain evidence="13 14">IMCC1322</strain>
    </source>
</reference>
<keyword evidence="4 10" id="KW-0808">Transferase</keyword>
<evidence type="ECO:0000256" key="7">
    <source>
        <dbReference type="ARBA" id="ARBA00023136"/>
    </source>
</evidence>
<evidence type="ECO:0000256" key="6">
    <source>
        <dbReference type="ARBA" id="ARBA00022984"/>
    </source>
</evidence>
<feature type="binding site" evidence="10">
    <location>
        <position position="310"/>
    </location>
    <ligand>
        <name>UDP-N-acetyl-alpha-D-glucosamine</name>
        <dbReference type="ChEBI" id="CHEBI:57705"/>
    </ligand>
</feature>
<proteinExistence type="inferred from homology"/>
<dbReference type="KEGG" id="apb:SAR116_2334"/>
<dbReference type="Proteomes" id="UP000007460">
    <property type="component" value="Chromosome"/>
</dbReference>
<feature type="binding site" evidence="10">
    <location>
        <begin position="19"/>
        <end position="21"/>
    </location>
    <ligand>
        <name>UDP-N-acetyl-alpha-D-glucosamine</name>
        <dbReference type="ChEBI" id="CHEBI:57705"/>
    </ligand>
</feature>
<keyword evidence="14" id="KW-1185">Reference proteome</keyword>
<dbReference type="InterPro" id="IPR006009">
    <property type="entry name" value="GlcNAc_MurG"/>
</dbReference>
<name>D5BPS5_PUNMI</name>
<evidence type="ECO:0000256" key="9">
    <source>
        <dbReference type="ARBA" id="ARBA00023316"/>
    </source>
</evidence>
<comment type="similarity">
    <text evidence="10">Belongs to the glycosyltransferase 28 family. MurG subfamily.</text>
</comment>
<evidence type="ECO:0000259" key="11">
    <source>
        <dbReference type="Pfam" id="PF03033"/>
    </source>
</evidence>
<dbReference type="GO" id="GO:0005886">
    <property type="term" value="C:plasma membrane"/>
    <property type="evidence" value="ECO:0007669"/>
    <property type="project" value="UniProtKB-SubCell"/>
</dbReference>
<dbReference type="EMBL" id="CP001751">
    <property type="protein sequence ID" value="ADE40577.1"/>
    <property type="molecule type" value="Genomic_DNA"/>
</dbReference>
<comment type="subcellular location">
    <subcellularLocation>
        <location evidence="10">Cell inner membrane</location>
        <topology evidence="10">Peripheral membrane protein</topology>
        <orientation evidence="10">Cytoplasmic side</orientation>
    </subcellularLocation>
</comment>
<dbReference type="AlphaFoldDB" id="D5BPS5"/>
<dbReference type="eggNOG" id="COG0707">
    <property type="taxonomic scope" value="Bacteria"/>
</dbReference>
<evidence type="ECO:0000256" key="5">
    <source>
        <dbReference type="ARBA" id="ARBA00022960"/>
    </source>
</evidence>
<accession>D5BPS5</accession>
<gene>
    <name evidence="10" type="primary">murG</name>
    <name evidence="13" type="ordered locus">SAR116_2334</name>
</gene>
<dbReference type="InterPro" id="IPR004276">
    <property type="entry name" value="GlycoTrans_28_N"/>
</dbReference>
<keyword evidence="9 10" id="KW-0961">Cell wall biogenesis/degradation</keyword>
<keyword evidence="8 10" id="KW-0131">Cell cycle</keyword>
<keyword evidence="2 10" id="KW-0132">Cell division</keyword>
<dbReference type="STRING" id="488538.SAR116_2334"/>
<evidence type="ECO:0000259" key="12">
    <source>
        <dbReference type="Pfam" id="PF04101"/>
    </source>
</evidence>